<keyword evidence="3" id="KW-1185">Reference proteome</keyword>
<comment type="caution">
    <text evidence="2">The sequence shown here is derived from an EMBL/GenBank/DDBJ whole genome shotgun (WGS) entry which is preliminary data.</text>
</comment>
<sequence>MALESTIIQSLRAAGEPVAINELAIATGTDTNDTGAMQGLRNTLRGMVHKRQLLSRNGLDGILRYMLPGSPVARVASAPQPEADAAQQPSENHAAAECPSDSTPAPEGTAAGKPDVAVGRLGTKTLLVFQALREGEWVERGTLDFRTKLSMTEVLTGLTALRKRGLVVSQGTKANTLWARADAATLAHFDQAAAFMERVSEAMPKAVALVAAPAPQAVLPSASPDSDEARRYRWLIENADISFSFGAISMRSASAPKANEEKVLWDAAIDTMLSMTTPHAEAALG</sequence>
<organism evidence="2 3">
    <name type="scientific">Dyella japonica</name>
    <dbReference type="NCBI Taxonomy" id="231455"/>
    <lineage>
        <taxon>Bacteria</taxon>
        <taxon>Pseudomonadati</taxon>
        <taxon>Pseudomonadota</taxon>
        <taxon>Gammaproteobacteria</taxon>
        <taxon>Lysobacterales</taxon>
        <taxon>Rhodanobacteraceae</taxon>
        <taxon>Dyella</taxon>
    </lineage>
</organism>
<dbReference type="EMBL" id="JBEPMU010000003">
    <property type="protein sequence ID" value="MET3652508.1"/>
    <property type="molecule type" value="Genomic_DNA"/>
</dbReference>
<feature type="compositionally biased region" description="Low complexity" evidence="1">
    <location>
        <begin position="76"/>
        <end position="91"/>
    </location>
</feature>
<dbReference type="Proteomes" id="UP001549184">
    <property type="component" value="Unassembled WGS sequence"/>
</dbReference>
<dbReference type="RefSeq" id="WP_354013914.1">
    <property type="nucleotide sequence ID" value="NZ_JBEPMU010000003.1"/>
</dbReference>
<accession>A0ABV2JXK0</accession>
<feature type="region of interest" description="Disordered" evidence="1">
    <location>
        <begin position="75"/>
        <end position="116"/>
    </location>
</feature>
<gene>
    <name evidence="2" type="ORF">ABIC75_002240</name>
</gene>
<reference evidence="2 3" key="1">
    <citation type="submission" date="2024-06" db="EMBL/GenBank/DDBJ databases">
        <title>Sorghum-associated microbial communities from plants grown in Nebraska, USA.</title>
        <authorList>
            <person name="Schachtman D."/>
        </authorList>
    </citation>
    <scope>NUCLEOTIDE SEQUENCE [LARGE SCALE GENOMIC DNA]</scope>
    <source>
        <strain evidence="2 3">1073</strain>
    </source>
</reference>
<evidence type="ECO:0000256" key="1">
    <source>
        <dbReference type="SAM" id="MobiDB-lite"/>
    </source>
</evidence>
<evidence type="ECO:0000313" key="2">
    <source>
        <dbReference type="EMBL" id="MET3652508.1"/>
    </source>
</evidence>
<name>A0ABV2JXK0_9GAMM</name>
<evidence type="ECO:0000313" key="3">
    <source>
        <dbReference type="Proteomes" id="UP001549184"/>
    </source>
</evidence>
<protein>
    <submittedName>
        <fullName evidence="2">Uncharacterized protein</fullName>
    </submittedName>
</protein>
<proteinExistence type="predicted"/>